<reference evidence="2 3" key="1">
    <citation type="submission" date="2020-02" db="EMBL/GenBank/DDBJ databases">
        <title>Genome sequence of strain AETb3-4.</title>
        <authorList>
            <person name="Gao J."/>
            <person name="Zhang X."/>
        </authorList>
    </citation>
    <scope>NUCLEOTIDE SEQUENCE [LARGE SCALE GENOMIC DNA]</scope>
    <source>
        <strain evidence="2 3">AETb3-4</strain>
    </source>
</reference>
<comment type="similarity">
    <text evidence="1">Belongs to the UPF0161 family.</text>
</comment>
<dbReference type="AlphaFoldDB" id="A0A7Y7IKJ8"/>
<keyword evidence="1" id="KW-0472">Membrane</keyword>
<proteinExistence type="inferred from homology"/>
<dbReference type="PANTHER" id="PTHR33383">
    <property type="entry name" value="MEMBRANE PROTEIN INSERTION EFFICIENCY FACTOR-RELATED"/>
    <property type="match status" value="1"/>
</dbReference>
<gene>
    <name evidence="2" type="primary">yidD</name>
    <name evidence="2" type="ORF">G6034_17065</name>
</gene>
<keyword evidence="1" id="KW-1003">Cell membrane</keyword>
<keyword evidence="3" id="KW-1185">Reference proteome</keyword>
<protein>
    <recommendedName>
        <fullName evidence="1">Putative membrane protein insertion efficiency factor</fullName>
    </recommendedName>
</protein>
<dbReference type="EMBL" id="JAAMFM010000035">
    <property type="protein sequence ID" value="NVM96586.1"/>
    <property type="molecule type" value="Genomic_DNA"/>
</dbReference>
<evidence type="ECO:0000313" key="3">
    <source>
        <dbReference type="Proteomes" id="UP000543556"/>
    </source>
</evidence>
<dbReference type="Pfam" id="PF01809">
    <property type="entry name" value="YidD"/>
    <property type="match status" value="1"/>
</dbReference>
<comment type="caution">
    <text evidence="2">The sequence shown here is derived from an EMBL/GenBank/DDBJ whole genome shotgun (WGS) entry which is preliminary data.</text>
</comment>
<evidence type="ECO:0000256" key="1">
    <source>
        <dbReference type="HAMAP-Rule" id="MF_00386"/>
    </source>
</evidence>
<dbReference type="SMART" id="SM01234">
    <property type="entry name" value="Haemolytic"/>
    <property type="match status" value="1"/>
</dbReference>
<dbReference type="Proteomes" id="UP000543556">
    <property type="component" value="Unassembled WGS sequence"/>
</dbReference>
<dbReference type="InterPro" id="IPR002696">
    <property type="entry name" value="Membr_insert_effic_factor_YidD"/>
</dbReference>
<dbReference type="PANTHER" id="PTHR33383:SF1">
    <property type="entry name" value="MEMBRANE PROTEIN INSERTION EFFICIENCY FACTOR-RELATED"/>
    <property type="match status" value="1"/>
</dbReference>
<organism evidence="2 3">
    <name type="scientific">Arthrobacter wenxiniae</name>
    <dbReference type="NCBI Taxonomy" id="2713570"/>
    <lineage>
        <taxon>Bacteria</taxon>
        <taxon>Bacillati</taxon>
        <taxon>Actinomycetota</taxon>
        <taxon>Actinomycetes</taxon>
        <taxon>Micrococcales</taxon>
        <taxon>Micrococcaceae</taxon>
        <taxon>Arthrobacter</taxon>
    </lineage>
</organism>
<comment type="subcellular location">
    <subcellularLocation>
        <location evidence="1">Cell membrane</location>
        <topology evidence="1">Peripheral membrane protein</topology>
        <orientation evidence="1">Cytoplasmic side</orientation>
    </subcellularLocation>
</comment>
<evidence type="ECO:0000313" key="2">
    <source>
        <dbReference type="EMBL" id="NVM96586.1"/>
    </source>
</evidence>
<dbReference type="HAMAP" id="MF_00386">
    <property type="entry name" value="UPF0161_YidD"/>
    <property type="match status" value="1"/>
</dbReference>
<dbReference type="GO" id="GO:0005886">
    <property type="term" value="C:plasma membrane"/>
    <property type="evidence" value="ECO:0007669"/>
    <property type="project" value="UniProtKB-SubCell"/>
</dbReference>
<dbReference type="NCBIfam" id="TIGR00278">
    <property type="entry name" value="membrane protein insertion efficiency factor YidD"/>
    <property type="match status" value="1"/>
</dbReference>
<sequence length="179" mass="20056">MITKGHFPRLFPGYRDKLWNRRLTPAGRTPLPQWTRPDGLKEEVPVTQASLERRTLDQLSVAGLFLWHLPGNILIAVLKTYRRFISPAYGQVCRFFPSCSAYALEAVTVHGAVKGSWYAARRILRCHPWNAGGLDPVPAPAHVHWDDPSAVPLIVQLNHPDYFLAVQAETPSRPTASGE</sequence>
<accession>A0A7Y7IKJ8</accession>
<comment type="function">
    <text evidence="1">Could be involved in insertion of integral membrane proteins into the membrane.</text>
</comment>
<name>A0A7Y7IKJ8_9MICC</name>